<gene>
    <name evidence="1" type="ORF">TALK_13055</name>
</gene>
<name>A0A1Y2LA90_9PROT</name>
<dbReference type="RefSeq" id="WP_085619547.1">
    <property type="nucleotide sequence ID" value="NZ_JBLXAE010000001.1"/>
</dbReference>
<dbReference type="AlphaFoldDB" id="A0A1Y2LA90"/>
<evidence type="ECO:0000313" key="1">
    <source>
        <dbReference type="EMBL" id="OSQ47455.1"/>
    </source>
</evidence>
<comment type="caution">
    <text evidence="1">The sequence shown here is derived from an EMBL/GenBank/DDBJ whole genome shotgun (WGS) entry which is preliminary data.</text>
</comment>
<organism evidence="1 2">
    <name type="scientific">Thalassospira alkalitolerans</name>
    <dbReference type="NCBI Taxonomy" id="1293890"/>
    <lineage>
        <taxon>Bacteria</taxon>
        <taxon>Pseudomonadati</taxon>
        <taxon>Pseudomonadota</taxon>
        <taxon>Alphaproteobacteria</taxon>
        <taxon>Rhodospirillales</taxon>
        <taxon>Thalassospiraceae</taxon>
        <taxon>Thalassospira</taxon>
    </lineage>
</organism>
<keyword evidence="2" id="KW-1185">Reference proteome</keyword>
<dbReference type="OrthoDB" id="7355539at2"/>
<dbReference type="STRING" id="1293890.TALK_13055"/>
<evidence type="ECO:0000313" key="2">
    <source>
        <dbReference type="Proteomes" id="UP000193396"/>
    </source>
</evidence>
<reference evidence="1 2" key="1">
    <citation type="submission" date="2014-03" db="EMBL/GenBank/DDBJ databases">
        <title>The draft genome sequence of Thalassospira alkalitolerans JCM 18968.</title>
        <authorList>
            <person name="Lai Q."/>
            <person name="Shao Z."/>
        </authorList>
    </citation>
    <scope>NUCLEOTIDE SEQUENCE [LARGE SCALE GENOMIC DNA]</scope>
    <source>
        <strain evidence="1 2">JCM 18968</strain>
    </source>
</reference>
<dbReference type="Proteomes" id="UP000193396">
    <property type="component" value="Unassembled WGS sequence"/>
</dbReference>
<accession>A0A1Y2LA90</accession>
<dbReference type="EMBL" id="JFKB01000008">
    <property type="protein sequence ID" value="OSQ47455.1"/>
    <property type="molecule type" value="Genomic_DNA"/>
</dbReference>
<proteinExistence type="predicted"/>
<sequence length="146" mass="16811">MTEQRLFPKPLSHRTITPFASARQAWFWFVRCQTARIEGARVIADAGEVIRPCDPDDIYNAVMRLRRDGTLHDRHLQVIEYFGIVERTPDPRDPREGPKAALWDQAMDALQDVLIARDIVLPRDDEAFHNPERMIEMTGDLSPCSV</sequence>
<protein>
    <submittedName>
        <fullName evidence="1">Uncharacterized protein</fullName>
    </submittedName>
</protein>